<comment type="caution">
    <text evidence="4">The sequence shown here is derived from an EMBL/GenBank/DDBJ whole genome shotgun (WGS) entry which is preliminary data.</text>
</comment>
<dbReference type="EMBL" id="JARQAJ010000007">
    <property type="protein sequence ID" value="MDT2760284.1"/>
    <property type="molecule type" value="Genomic_DNA"/>
</dbReference>
<dbReference type="InterPro" id="IPR000182">
    <property type="entry name" value="GNAT_dom"/>
</dbReference>
<evidence type="ECO:0000256" key="1">
    <source>
        <dbReference type="ARBA" id="ARBA00022679"/>
    </source>
</evidence>
<proteinExistence type="predicted"/>
<dbReference type="CDD" id="cd04301">
    <property type="entry name" value="NAT_SF"/>
    <property type="match status" value="1"/>
</dbReference>
<dbReference type="SUPFAM" id="SSF55729">
    <property type="entry name" value="Acyl-CoA N-acyltransferases (Nat)"/>
    <property type="match status" value="1"/>
</dbReference>
<keyword evidence="1" id="KW-0808">Transferase</keyword>
<protein>
    <submittedName>
        <fullName evidence="4">GNAT family N-acetyltransferase</fullName>
    </submittedName>
</protein>
<gene>
    <name evidence="4" type="ORF">P7H27_10970</name>
</gene>
<evidence type="ECO:0000259" key="3">
    <source>
        <dbReference type="PROSITE" id="PS51186"/>
    </source>
</evidence>
<dbReference type="RefSeq" id="WP_137618668.1">
    <property type="nucleotide sequence ID" value="NZ_BJDX01000004.1"/>
</dbReference>
<keyword evidence="2" id="KW-0012">Acyltransferase</keyword>
<reference evidence="4" key="1">
    <citation type="submission" date="2023-03" db="EMBL/GenBank/DDBJ databases">
        <authorList>
            <person name="Shen W."/>
            <person name="Cai J."/>
        </authorList>
    </citation>
    <scope>NUCLEOTIDE SEQUENCE</scope>
    <source>
        <strain evidence="4">P66-3</strain>
    </source>
</reference>
<evidence type="ECO:0000313" key="5">
    <source>
        <dbReference type="Proteomes" id="UP001181046"/>
    </source>
</evidence>
<evidence type="ECO:0000313" key="4">
    <source>
        <dbReference type="EMBL" id="MDT2760284.1"/>
    </source>
</evidence>
<organism evidence="4 5">
    <name type="scientific">Enterococcus xiangfangensis</name>
    <dbReference type="NCBI Taxonomy" id="1296537"/>
    <lineage>
        <taxon>Bacteria</taxon>
        <taxon>Bacillati</taxon>
        <taxon>Bacillota</taxon>
        <taxon>Bacilli</taxon>
        <taxon>Lactobacillales</taxon>
        <taxon>Enterococcaceae</taxon>
        <taxon>Enterococcus</taxon>
    </lineage>
</organism>
<dbReference type="PROSITE" id="PS51186">
    <property type="entry name" value="GNAT"/>
    <property type="match status" value="1"/>
</dbReference>
<dbReference type="PANTHER" id="PTHR43877">
    <property type="entry name" value="AMINOALKYLPHOSPHONATE N-ACETYLTRANSFERASE-RELATED-RELATED"/>
    <property type="match status" value="1"/>
</dbReference>
<name>A0ABU3FC90_9ENTE</name>
<dbReference type="Gene3D" id="3.40.630.30">
    <property type="match status" value="1"/>
</dbReference>
<evidence type="ECO:0000256" key="2">
    <source>
        <dbReference type="ARBA" id="ARBA00023315"/>
    </source>
</evidence>
<dbReference type="Proteomes" id="UP001181046">
    <property type="component" value="Unassembled WGS sequence"/>
</dbReference>
<dbReference type="InterPro" id="IPR050832">
    <property type="entry name" value="Bact_Acetyltransf"/>
</dbReference>
<accession>A0ABU3FC90</accession>
<feature type="domain" description="N-acetyltransferase" evidence="3">
    <location>
        <begin position="2"/>
        <end position="143"/>
    </location>
</feature>
<dbReference type="InterPro" id="IPR016181">
    <property type="entry name" value="Acyl_CoA_acyltransferase"/>
</dbReference>
<dbReference type="Pfam" id="PF13673">
    <property type="entry name" value="Acetyltransf_10"/>
    <property type="match status" value="1"/>
</dbReference>
<sequence length="145" mass="16785">MKEYFGASPKLQAAAFYLRYKIFVLEQTILPELEFDKLDTTDRQYLVFFEGNLPIATVRYQKIAEQTLNPDRLCVHPDFRTQGFGKKLLTQIEERARKEGCHTSILSAEIQAQRFYEKLGYHVSSAPFEEDGILCVQMQKALIAE</sequence>
<keyword evidence="5" id="KW-1185">Reference proteome</keyword>